<keyword evidence="4" id="KW-0378">Hydrolase</keyword>
<dbReference type="Pfam" id="PF03561">
    <property type="entry name" value="Allantoicase"/>
    <property type="match status" value="2"/>
</dbReference>
<dbReference type="GO" id="GO:0050385">
    <property type="term" value="F:ureidoglycolate lyase activity"/>
    <property type="evidence" value="ECO:0007669"/>
    <property type="project" value="UniProtKB-EC"/>
</dbReference>
<dbReference type="Pfam" id="PF04115">
    <property type="entry name" value="Ureidogly_lyase"/>
    <property type="match status" value="1"/>
</dbReference>
<evidence type="ECO:0000256" key="3">
    <source>
        <dbReference type="ARBA" id="ARBA00022631"/>
    </source>
</evidence>
<gene>
    <name evidence="8" type="ORF">BDQ12DRAFT_672876</name>
</gene>
<dbReference type="STRING" id="68775.A0A5C3MSQ9"/>
<dbReference type="InterPro" id="IPR047233">
    <property type="entry name" value="UAH_cupin"/>
</dbReference>
<dbReference type="Gene3D" id="2.60.120.260">
    <property type="entry name" value="Galactose-binding domain-like"/>
    <property type="match status" value="2"/>
</dbReference>
<dbReference type="InterPro" id="IPR008979">
    <property type="entry name" value="Galactose-bd-like_sf"/>
</dbReference>
<dbReference type="OrthoDB" id="10266039at2759"/>
<dbReference type="SUPFAM" id="SSF51182">
    <property type="entry name" value="RmlC-like cupins"/>
    <property type="match status" value="1"/>
</dbReference>
<evidence type="ECO:0000313" key="9">
    <source>
        <dbReference type="Proteomes" id="UP000308652"/>
    </source>
</evidence>
<proteinExistence type="inferred from homology"/>
<comment type="subunit">
    <text evidence="2">Homodimer.</text>
</comment>
<dbReference type="InterPro" id="IPR007247">
    <property type="entry name" value="Ureidogly_lyase"/>
</dbReference>
<dbReference type="Gene3D" id="2.60.120.480">
    <property type="entry name" value="Ureidoglycolate hydrolase"/>
    <property type="match status" value="1"/>
</dbReference>
<evidence type="ECO:0000256" key="4">
    <source>
        <dbReference type="ARBA" id="ARBA00022801"/>
    </source>
</evidence>
<dbReference type="InterPro" id="IPR024060">
    <property type="entry name" value="Ureidoglycolate_lyase_dom_sf"/>
</dbReference>
<keyword evidence="5" id="KW-0456">Lyase</keyword>
<feature type="domain" description="Allantoicase" evidence="7">
    <location>
        <begin position="27"/>
        <end position="174"/>
    </location>
</feature>
<evidence type="ECO:0000256" key="2">
    <source>
        <dbReference type="ARBA" id="ARBA00011738"/>
    </source>
</evidence>
<name>A0A5C3MSQ9_9AGAR</name>
<dbReference type="InterPro" id="IPR011051">
    <property type="entry name" value="RmlC_Cupin_sf"/>
</dbReference>
<dbReference type="AlphaFoldDB" id="A0A5C3MSQ9"/>
<dbReference type="PANTHER" id="PTHR12045">
    <property type="entry name" value="ALLANTOICASE"/>
    <property type="match status" value="1"/>
</dbReference>
<sequence length="572" mass="62356">MSFERVPLDKFAETFAATTELSSVALGGRIVAVSDEFFAEAFHLLLVEPAPSMKGQFGPNGALFSGWETRRHNPAYDWCIIQLGTTGTVIGFDVDTANFSGNEAPQVSIDALYAPPSEEPRVDDPRWTEVFPKTDMGPDSRHLFKIAPTSRVNYVKLNMYPDGGIGRFRVYGDVAPVHPEDQTSFDLAHIFAGGRVVHTSDQHFGVGANLILPGRGKDMGDGWETKRSRAKGHNDWVVIKLGTPGFLEHVEIDTAHFKGNFPESGEMHALYSEIDIDWKAQSTANLEWTPVLPRTKLGPHRQHYFQLENVEDTPYTHVKVTIHPDGGLKRVRVIGHRADIADSSAKHLTESIEEATKTMATILSSKTSACASIKKTTVPVLPLTPEAFAAFGEVIQAYGDHTSAPKGTRITPANAGTASKFHKLSLLSQTYAPEAKATAGISVYRCKPLKDVTAEGTTDLTVLERHSFTNQAFIPMGRGVGEGLPDPAERYLVVVAKNGENDHPDLQTVRAFVASTAQGVVYNTGIWHQPMTVLDKALDFACVETQIGDGSVADCEILELDVSANQITLKLP</sequence>
<keyword evidence="3" id="KW-0659">Purine metabolism</keyword>
<comment type="catalytic activity">
    <reaction evidence="6">
        <text>(S)-ureidoglycolate = urea + glyoxylate</text>
        <dbReference type="Rhea" id="RHEA:11304"/>
        <dbReference type="ChEBI" id="CHEBI:16199"/>
        <dbReference type="ChEBI" id="CHEBI:36655"/>
        <dbReference type="ChEBI" id="CHEBI:57296"/>
        <dbReference type="EC" id="4.3.2.3"/>
    </reaction>
</comment>
<protein>
    <submittedName>
        <fullName evidence="8">Allantoicase</fullName>
    </submittedName>
</protein>
<keyword evidence="9" id="KW-1185">Reference proteome</keyword>
<dbReference type="NCBIfam" id="TIGR02961">
    <property type="entry name" value="allantoicase"/>
    <property type="match status" value="1"/>
</dbReference>
<evidence type="ECO:0000256" key="6">
    <source>
        <dbReference type="ARBA" id="ARBA00047684"/>
    </source>
</evidence>
<reference evidence="8 9" key="1">
    <citation type="journal article" date="2019" name="Nat. Ecol. Evol.">
        <title>Megaphylogeny resolves global patterns of mushroom evolution.</title>
        <authorList>
            <person name="Varga T."/>
            <person name="Krizsan K."/>
            <person name="Foldi C."/>
            <person name="Dima B."/>
            <person name="Sanchez-Garcia M."/>
            <person name="Sanchez-Ramirez S."/>
            <person name="Szollosi G.J."/>
            <person name="Szarkandi J.G."/>
            <person name="Papp V."/>
            <person name="Albert L."/>
            <person name="Andreopoulos W."/>
            <person name="Angelini C."/>
            <person name="Antonin V."/>
            <person name="Barry K.W."/>
            <person name="Bougher N.L."/>
            <person name="Buchanan P."/>
            <person name="Buyck B."/>
            <person name="Bense V."/>
            <person name="Catcheside P."/>
            <person name="Chovatia M."/>
            <person name="Cooper J."/>
            <person name="Damon W."/>
            <person name="Desjardin D."/>
            <person name="Finy P."/>
            <person name="Geml J."/>
            <person name="Haridas S."/>
            <person name="Hughes K."/>
            <person name="Justo A."/>
            <person name="Karasinski D."/>
            <person name="Kautmanova I."/>
            <person name="Kiss B."/>
            <person name="Kocsube S."/>
            <person name="Kotiranta H."/>
            <person name="LaButti K.M."/>
            <person name="Lechner B.E."/>
            <person name="Liimatainen K."/>
            <person name="Lipzen A."/>
            <person name="Lukacs Z."/>
            <person name="Mihaltcheva S."/>
            <person name="Morgado L.N."/>
            <person name="Niskanen T."/>
            <person name="Noordeloos M.E."/>
            <person name="Ohm R.A."/>
            <person name="Ortiz-Santana B."/>
            <person name="Ovrebo C."/>
            <person name="Racz N."/>
            <person name="Riley R."/>
            <person name="Savchenko A."/>
            <person name="Shiryaev A."/>
            <person name="Soop K."/>
            <person name="Spirin V."/>
            <person name="Szebenyi C."/>
            <person name="Tomsovsky M."/>
            <person name="Tulloss R.E."/>
            <person name="Uehling J."/>
            <person name="Grigoriev I.V."/>
            <person name="Vagvolgyi C."/>
            <person name="Papp T."/>
            <person name="Martin F.M."/>
            <person name="Miettinen O."/>
            <person name="Hibbett D.S."/>
            <person name="Nagy L.G."/>
        </authorList>
    </citation>
    <scope>NUCLEOTIDE SEQUENCE [LARGE SCALE GENOMIC DNA]</scope>
    <source>
        <strain evidence="8 9">CBS 166.37</strain>
    </source>
</reference>
<dbReference type="HAMAP" id="MF_00813">
    <property type="entry name" value="Allantoicase"/>
    <property type="match status" value="1"/>
</dbReference>
<evidence type="ECO:0000256" key="5">
    <source>
        <dbReference type="ARBA" id="ARBA00023239"/>
    </source>
</evidence>
<dbReference type="Proteomes" id="UP000308652">
    <property type="component" value="Unassembled WGS sequence"/>
</dbReference>
<dbReference type="SUPFAM" id="SSF49785">
    <property type="entry name" value="Galactose-binding domain-like"/>
    <property type="match status" value="2"/>
</dbReference>
<organism evidence="8 9">
    <name type="scientific">Crucibulum laeve</name>
    <dbReference type="NCBI Taxonomy" id="68775"/>
    <lineage>
        <taxon>Eukaryota</taxon>
        <taxon>Fungi</taxon>
        <taxon>Dikarya</taxon>
        <taxon>Basidiomycota</taxon>
        <taxon>Agaricomycotina</taxon>
        <taxon>Agaricomycetes</taxon>
        <taxon>Agaricomycetidae</taxon>
        <taxon>Agaricales</taxon>
        <taxon>Agaricineae</taxon>
        <taxon>Nidulariaceae</taxon>
        <taxon>Crucibulum</taxon>
    </lineage>
</organism>
<evidence type="ECO:0000256" key="1">
    <source>
        <dbReference type="ARBA" id="ARBA00009242"/>
    </source>
</evidence>
<evidence type="ECO:0000313" key="8">
    <source>
        <dbReference type="EMBL" id="TFK44381.1"/>
    </source>
</evidence>
<dbReference type="InterPro" id="IPR005164">
    <property type="entry name" value="Allantoicase"/>
</dbReference>
<dbReference type="InterPro" id="IPR015908">
    <property type="entry name" value="Allantoicase_dom"/>
</dbReference>
<dbReference type="EMBL" id="ML213590">
    <property type="protein sequence ID" value="TFK44381.1"/>
    <property type="molecule type" value="Genomic_DNA"/>
</dbReference>
<dbReference type="GO" id="GO:0000256">
    <property type="term" value="P:allantoin catabolic process"/>
    <property type="evidence" value="ECO:0007669"/>
    <property type="project" value="InterPro"/>
</dbReference>
<evidence type="ECO:0000259" key="7">
    <source>
        <dbReference type="Pfam" id="PF03561"/>
    </source>
</evidence>
<dbReference type="CDD" id="cd20298">
    <property type="entry name" value="cupin_UAH"/>
    <property type="match status" value="1"/>
</dbReference>
<dbReference type="GO" id="GO:0006144">
    <property type="term" value="P:purine nucleobase metabolic process"/>
    <property type="evidence" value="ECO:0007669"/>
    <property type="project" value="UniProtKB-KW"/>
</dbReference>
<dbReference type="PANTHER" id="PTHR12045:SF3">
    <property type="entry name" value="INACTIVE ALLANTOICASE-RELATED"/>
    <property type="match status" value="1"/>
</dbReference>
<dbReference type="GO" id="GO:0004848">
    <property type="term" value="F:ureidoglycolate hydrolase activity"/>
    <property type="evidence" value="ECO:0007669"/>
    <property type="project" value="InterPro"/>
</dbReference>
<dbReference type="FunFam" id="2.60.120.260:FF:000059">
    <property type="entry name" value="Probable allantoicase"/>
    <property type="match status" value="1"/>
</dbReference>
<feature type="domain" description="Allantoicase" evidence="7">
    <location>
        <begin position="193"/>
        <end position="337"/>
    </location>
</feature>
<accession>A0A5C3MSQ9</accession>
<comment type="similarity">
    <text evidence="1">Belongs to the allantoicase family.</text>
</comment>
<dbReference type="GO" id="GO:0004037">
    <property type="term" value="F:allantoicase activity"/>
    <property type="evidence" value="ECO:0007669"/>
    <property type="project" value="InterPro"/>
</dbReference>